<evidence type="ECO:0000256" key="2">
    <source>
        <dbReference type="ARBA" id="ARBA00022448"/>
    </source>
</evidence>
<reference evidence="9 10" key="1">
    <citation type="submission" date="2024-02" db="EMBL/GenBank/DDBJ databases">
        <authorList>
            <person name="Saticioglu I.B."/>
        </authorList>
    </citation>
    <scope>NUCLEOTIDE SEQUENCE [LARGE SCALE GENOMIC DNA]</scope>
    <source>
        <strain evidence="9 10">Mu-80</strain>
    </source>
</reference>
<feature type="transmembrane region" description="Helical" evidence="8">
    <location>
        <begin position="45"/>
        <end position="66"/>
    </location>
</feature>
<evidence type="ECO:0000313" key="9">
    <source>
        <dbReference type="EMBL" id="MEJ1088754.1"/>
    </source>
</evidence>
<sequence length="456" mass="47513">MTSFGFQIIAALILGIGVGLLAVAGGASADNETPLFATLDTIGSTYVTLLKAAVVPLIFTAIVASISNLRRVQNAARLAGQTLLWFAITAFISVVIGIVLGLVIQPGARAGEGLETGDPYTVGTWWNFLLGLVPQNFLGLTVSSGLDAETGAVASTVGFNILQVIVVAAVVGIAALKAGKKAEPFLVFTESLLKVIQRVLWWIIRIAPIGTFGLIGAAVVKYGWDKLTSLAWFAGAVYIGLALVVFVVYPVIVRANGLSIKQYFSGVWPAVQLGFVSRSSIGTLPLTERVTERNLGVPRSYASFAVPLGATTKMDGCAAIYPAIAAIFVAQFFGIELTLVQYILIAVVSVFGSAATAGTTGATVMLTLTLSTLGLPLEGVGLLLAIDPILDMGRTATNVAGQALVPTIVAKREGILDEELYNAPRNGLPFAEDLDDDETGSDAGEPDTKKEPVTAG</sequence>
<keyword evidence="3" id="KW-1003">Cell membrane</keyword>
<comment type="caution">
    <text evidence="9">The sequence shown here is derived from an EMBL/GenBank/DDBJ whole genome shotgun (WGS) entry which is preliminary data.</text>
</comment>
<feature type="region of interest" description="Disordered" evidence="7">
    <location>
        <begin position="425"/>
        <end position="456"/>
    </location>
</feature>
<protein>
    <submittedName>
        <fullName evidence="9">Dicarboxylate/amino acid:cation symporter</fullName>
    </submittedName>
</protein>
<dbReference type="PRINTS" id="PR00173">
    <property type="entry name" value="EDTRNSPORT"/>
</dbReference>
<evidence type="ECO:0000256" key="3">
    <source>
        <dbReference type="ARBA" id="ARBA00022475"/>
    </source>
</evidence>
<dbReference type="Proteomes" id="UP001371224">
    <property type="component" value="Unassembled WGS sequence"/>
</dbReference>
<name>A0ABU8LBN9_9MICO</name>
<evidence type="ECO:0000256" key="6">
    <source>
        <dbReference type="ARBA" id="ARBA00023136"/>
    </source>
</evidence>
<dbReference type="InterPro" id="IPR036458">
    <property type="entry name" value="Na:dicarbo_symporter_sf"/>
</dbReference>
<dbReference type="Gene3D" id="1.10.3860.10">
    <property type="entry name" value="Sodium:dicarboxylate symporter"/>
    <property type="match status" value="1"/>
</dbReference>
<accession>A0ABU8LBN9</accession>
<feature type="transmembrane region" description="Helical" evidence="8">
    <location>
        <begin position="78"/>
        <end position="104"/>
    </location>
</feature>
<dbReference type="PANTHER" id="PTHR42865">
    <property type="entry name" value="PROTON/GLUTAMATE-ASPARTATE SYMPORTER"/>
    <property type="match status" value="1"/>
</dbReference>
<dbReference type="EMBL" id="JBBDGM010000007">
    <property type="protein sequence ID" value="MEJ1088754.1"/>
    <property type="molecule type" value="Genomic_DNA"/>
</dbReference>
<evidence type="ECO:0000313" key="10">
    <source>
        <dbReference type="Proteomes" id="UP001371224"/>
    </source>
</evidence>
<keyword evidence="10" id="KW-1185">Reference proteome</keyword>
<dbReference type="PANTHER" id="PTHR42865:SF7">
    <property type="entry name" value="PROTON_GLUTAMATE-ASPARTATE SYMPORTER"/>
    <property type="match status" value="1"/>
</dbReference>
<evidence type="ECO:0000256" key="4">
    <source>
        <dbReference type="ARBA" id="ARBA00022692"/>
    </source>
</evidence>
<feature type="transmembrane region" description="Helical" evidence="8">
    <location>
        <begin position="230"/>
        <end position="252"/>
    </location>
</feature>
<comment type="subcellular location">
    <subcellularLocation>
        <location evidence="1">Cell membrane</location>
        <topology evidence="1">Multi-pass membrane protein</topology>
    </subcellularLocation>
</comment>
<dbReference type="SUPFAM" id="SSF118215">
    <property type="entry name" value="Proton glutamate symport protein"/>
    <property type="match status" value="1"/>
</dbReference>
<feature type="transmembrane region" description="Helical" evidence="8">
    <location>
        <begin position="157"/>
        <end position="178"/>
    </location>
</feature>
<feature type="transmembrane region" description="Helical" evidence="8">
    <location>
        <begin position="199"/>
        <end position="224"/>
    </location>
</feature>
<dbReference type="InterPro" id="IPR001991">
    <property type="entry name" value="Na-dicarboxylate_symporter"/>
</dbReference>
<feature type="compositionally biased region" description="Basic and acidic residues" evidence="7">
    <location>
        <begin position="446"/>
        <end position="456"/>
    </location>
</feature>
<evidence type="ECO:0000256" key="8">
    <source>
        <dbReference type="SAM" id="Phobius"/>
    </source>
</evidence>
<evidence type="ECO:0000256" key="1">
    <source>
        <dbReference type="ARBA" id="ARBA00004651"/>
    </source>
</evidence>
<keyword evidence="2" id="KW-0813">Transport</keyword>
<keyword evidence="4 8" id="KW-0812">Transmembrane</keyword>
<evidence type="ECO:0000256" key="7">
    <source>
        <dbReference type="SAM" id="MobiDB-lite"/>
    </source>
</evidence>
<dbReference type="Pfam" id="PF00375">
    <property type="entry name" value="SDF"/>
    <property type="match status" value="1"/>
</dbReference>
<keyword evidence="6 8" id="KW-0472">Membrane</keyword>
<proteinExistence type="predicted"/>
<gene>
    <name evidence="9" type="ORF">WDU99_10535</name>
</gene>
<evidence type="ECO:0000256" key="5">
    <source>
        <dbReference type="ARBA" id="ARBA00022989"/>
    </source>
</evidence>
<feature type="transmembrane region" description="Helical" evidence="8">
    <location>
        <begin position="323"/>
        <end position="352"/>
    </location>
</feature>
<organism evidence="9 10">
    <name type="scientific">Microbacterium bandirmense</name>
    <dbReference type="NCBI Taxonomy" id="3122050"/>
    <lineage>
        <taxon>Bacteria</taxon>
        <taxon>Bacillati</taxon>
        <taxon>Actinomycetota</taxon>
        <taxon>Actinomycetes</taxon>
        <taxon>Micrococcales</taxon>
        <taxon>Microbacteriaceae</taxon>
        <taxon>Microbacterium</taxon>
    </lineage>
</organism>
<keyword evidence="5 8" id="KW-1133">Transmembrane helix</keyword>